<dbReference type="Proteomes" id="UP001152607">
    <property type="component" value="Unassembled WGS sequence"/>
</dbReference>
<evidence type="ECO:0000313" key="2">
    <source>
        <dbReference type="Proteomes" id="UP001152607"/>
    </source>
</evidence>
<dbReference type="OrthoDB" id="433414at2759"/>
<sequence>MTKSEPPHLDPRQQMWQHVHRELVKYAKPDSRFHYDFLHFTPDFHNSALAVDRLVQLPAYRTASTLLVTPENSLEELRYRALKDGKKLVVGTYRLRRGFVLLNPARIEEKDLRVASWLDGMERQGIGRHLSLAQLQDEHISVDLCVLGGLVFNTNGIVVFEGHGLFEIQWALFKEMKLLRPNTPCAAIAHDSQLVDETKLGLDAFSPDKPGEVQCDYILTPDKTFEIKEPVRPSSGLNFDALDPEGLENIPPLQELKGIRMMEQIMESDRFGANNEKASEMPLSPDEQAGISMVERIMQGFKM</sequence>
<dbReference type="PANTHER" id="PTHR13017">
    <property type="entry name" value="5-FORMYLTETRAHYDROFOLATE CYCLO-LIGASE-RELATED"/>
    <property type="match status" value="1"/>
</dbReference>
<comment type="caution">
    <text evidence="1">The sequence shown here is derived from an EMBL/GenBank/DDBJ whole genome shotgun (WGS) entry which is preliminary data.</text>
</comment>
<keyword evidence="2" id="KW-1185">Reference proteome</keyword>
<dbReference type="SUPFAM" id="SSF100950">
    <property type="entry name" value="NagB/RpiA/CoA transferase-like"/>
    <property type="match status" value="1"/>
</dbReference>
<dbReference type="GO" id="GO:0005737">
    <property type="term" value="C:cytoplasm"/>
    <property type="evidence" value="ECO:0007669"/>
    <property type="project" value="TreeGrafter"/>
</dbReference>
<dbReference type="PANTHER" id="PTHR13017:SF0">
    <property type="entry name" value="METHENYLTETRAHYDROFOLATE SYNTHASE DOMAIN-CONTAINING PROTEIN"/>
    <property type="match status" value="1"/>
</dbReference>
<protein>
    <recommendedName>
        <fullName evidence="3">5-formyltetrahydrofolate cyclo-ligase</fullName>
    </recommendedName>
</protein>
<gene>
    <name evidence="1" type="ORF">PDIGIT_LOCUS9124</name>
</gene>
<accession>A0A9W4XL65</accession>
<evidence type="ECO:0008006" key="3">
    <source>
        <dbReference type="Google" id="ProtNLM"/>
    </source>
</evidence>
<reference evidence="1" key="1">
    <citation type="submission" date="2023-01" db="EMBL/GenBank/DDBJ databases">
        <authorList>
            <person name="Van Ghelder C."/>
            <person name="Rancurel C."/>
        </authorList>
    </citation>
    <scope>NUCLEOTIDE SEQUENCE</scope>
    <source>
        <strain evidence="1">CNCM I-4278</strain>
    </source>
</reference>
<name>A0A9W4XL65_9PLEO</name>
<evidence type="ECO:0000313" key="1">
    <source>
        <dbReference type="EMBL" id="CAI6336034.1"/>
    </source>
</evidence>
<dbReference type="Gene3D" id="3.40.50.10420">
    <property type="entry name" value="NagB/RpiA/CoA transferase-like"/>
    <property type="match status" value="1"/>
</dbReference>
<dbReference type="EMBL" id="CAOQHR010000006">
    <property type="protein sequence ID" value="CAI6336034.1"/>
    <property type="molecule type" value="Genomic_DNA"/>
</dbReference>
<dbReference type="InterPro" id="IPR024185">
    <property type="entry name" value="FTHF_cligase-like_sf"/>
</dbReference>
<dbReference type="AlphaFoldDB" id="A0A9W4XL65"/>
<dbReference type="InterPro" id="IPR037171">
    <property type="entry name" value="NagB/RpiA_transferase-like"/>
</dbReference>
<proteinExistence type="predicted"/>
<dbReference type="InterPro" id="IPR002698">
    <property type="entry name" value="FTHF_cligase"/>
</dbReference>
<organism evidence="1 2">
    <name type="scientific">Periconia digitata</name>
    <dbReference type="NCBI Taxonomy" id="1303443"/>
    <lineage>
        <taxon>Eukaryota</taxon>
        <taxon>Fungi</taxon>
        <taxon>Dikarya</taxon>
        <taxon>Ascomycota</taxon>
        <taxon>Pezizomycotina</taxon>
        <taxon>Dothideomycetes</taxon>
        <taxon>Pleosporomycetidae</taxon>
        <taxon>Pleosporales</taxon>
        <taxon>Massarineae</taxon>
        <taxon>Periconiaceae</taxon>
        <taxon>Periconia</taxon>
    </lineage>
</organism>